<feature type="compositionally biased region" description="Pro residues" evidence="1">
    <location>
        <begin position="120"/>
        <end position="133"/>
    </location>
</feature>
<dbReference type="Proteomes" id="UP000287033">
    <property type="component" value="Unassembled WGS sequence"/>
</dbReference>
<evidence type="ECO:0000313" key="2">
    <source>
        <dbReference type="EMBL" id="GCC17578.1"/>
    </source>
</evidence>
<sequence>MMCSASNLTVSPEPRPSYQAPPLTRAPPHHPKPSPAPPPQTEPTTRSLAFHPNTAHRHPKPRPTHRRPAHPKRRPAPRSLTLPKPCPLLQYRPSPLSRPFTDKPHPSIRRTCLPYDPPRHPSPAPPPKGPPQPRLSVSDGSACALAWGLHPAGSGTLSDWADQLLS</sequence>
<evidence type="ECO:0000256" key="1">
    <source>
        <dbReference type="SAM" id="MobiDB-lite"/>
    </source>
</evidence>
<dbReference type="AlphaFoldDB" id="A0A401RHE5"/>
<evidence type="ECO:0000313" key="3">
    <source>
        <dbReference type="Proteomes" id="UP000287033"/>
    </source>
</evidence>
<proteinExistence type="predicted"/>
<dbReference type="PRINTS" id="PR01217">
    <property type="entry name" value="PRICHEXTENSN"/>
</dbReference>
<feature type="region of interest" description="Disordered" evidence="1">
    <location>
        <begin position="1"/>
        <end position="139"/>
    </location>
</feature>
<keyword evidence="3" id="KW-1185">Reference proteome</keyword>
<protein>
    <submittedName>
        <fullName evidence="2">Uncharacterized protein</fullName>
    </submittedName>
</protein>
<dbReference type="OMA" id="MTSAPRN"/>
<accession>A0A401RHE5</accession>
<name>A0A401RHE5_CHIPU</name>
<reference evidence="2 3" key="1">
    <citation type="journal article" date="2018" name="Nat. Ecol. Evol.">
        <title>Shark genomes provide insights into elasmobranch evolution and the origin of vertebrates.</title>
        <authorList>
            <person name="Hara Y"/>
            <person name="Yamaguchi K"/>
            <person name="Onimaru K"/>
            <person name="Kadota M"/>
            <person name="Koyanagi M"/>
            <person name="Keeley SD"/>
            <person name="Tatsumi K"/>
            <person name="Tanaka K"/>
            <person name="Motone F"/>
            <person name="Kageyama Y"/>
            <person name="Nozu R"/>
            <person name="Adachi N"/>
            <person name="Nishimura O"/>
            <person name="Nakagawa R"/>
            <person name="Tanegashima C"/>
            <person name="Kiyatake I"/>
            <person name="Matsumoto R"/>
            <person name="Murakumo K"/>
            <person name="Nishida K"/>
            <person name="Terakita A"/>
            <person name="Kuratani S"/>
            <person name="Sato K"/>
            <person name="Hyodo S Kuraku.S."/>
        </authorList>
    </citation>
    <scope>NUCLEOTIDE SEQUENCE [LARGE SCALE GENOMIC DNA]</scope>
</reference>
<gene>
    <name evidence="2" type="ORF">chiPu_0017609</name>
</gene>
<dbReference type="EMBL" id="BEZZ01001328">
    <property type="protein sequence ID" value="GCC17578.1"/>
    <property type="molecule type" value="Genomic_DNA"/>
</dbReference>
<feature type="compositionally biased region" description="Polar residues" evidence="1">
    <location>
        <begin position="1"/>
        <end position="10"/>
    </location>
</feature>
<feature type="compositionally biased region" description="Basic residues" evidence="1">
    <location>
        <begin position="54"/>
        <end position="76"/>
    </location>
</feature>
<comment type="caution">
    <text evidence="2">The sequence shown here is derived from an EMBL/GenBank/DDBJ whole genome shotgun (WGS) entry which is preliminary data.</text>
</comment>
<organism evidence="2 3">
    <name type="scientific">Chiloscyllium punctatum</name>
    <name type="common">Brownbanded bambooshark</name>
    <name type="synonym">Hemiscyllium punctatum</name>
    <dbReference type="NCBI Taxonomy" id="137246"/>
    <lineage>
        <taxon>Eukaryota</taxon>
        <taxon>Metazoa</taxon>
        <taxon>Chordata</taxon>
        <taxon>Craniata</taxon>
        <taxon>Vertebrata</taxon>
        <taxon>Chondrichthyes</taxon>
        <taxon>Elasmobranchii</taxon>
        <taxon>Galeomorphii</taxon>
        <taxon>Galeoidea</taxon>
        <taxon>Orectolobiformes</taxon>
        <taxon>Hemiscylliidae</taxon>
        <taxon>Chiloscyllium</taxon>
    </lineage>
</organism>